<evidence type="ECO:0000256" key="1">
    <source>
        <dbReference type="ARBA" id="ARBA00004240"/>
    </source>
</evidence>
<dbReference type="PROSITE" id="PS01031">
    <property type="entry name" value="SHSP"/>
    <property type="match status" value="1"/>
</dbReference>
<evidence type="ECO:0000256" key="3">
    <source>
        <dbReference type="ARBA" id="ARBA00022824"/>
    </source>
</evidence>
<dbReference type="Pfam" id="PF00011">
    <property type="entry name" value="HSP20"/>
    <property type="match status" value="1"/>
</dbReference>
<dbReference type="PROSITE" id="PS51203">
    <property type="entry name" value="CS"/>
    <property type="match status" value="1"/>
</dbReference>
<dbReference type="AlphaFoldDB" id="A0A833VQT7"/>
<evidence type="ECO:0000256" key="5">
    <source>
        <dbReference type="PROSITE-ProRule" id="PRU00285"/>
    </source>
</evidence>
<dbReference type="InterPro" id="IPR008978">
    <property type="entry name" value="HSP20-like_chaperone"/>
</dbReference>
<dbReference type="GO" id="GO:0009408">
    <property type="term" value="P:response to heat"/>
    <property type="evidence" value="ECO:0007669"/>
    <property type="project" value="UniProtKB-ARBA"/>
</dbReference>
<evidence type="ECO:0000259" key="9">
    <source>
        <dbReference type="PROSITE" id="PS51203"/>
    </source>
</evidence>
<evidence type="ECO:0000256" key="4">
    <source>
        <dbReference type="ARBA" id="ARBA00023016"/>
    </source>
</evidence>
<feature type="chain" id="PRO_5032477991" evidence="7">
    <location>
        <begin position="27"/>
        <end position="190"/>
    </location>
</feature>
<reference evidence="10" key="1">
    <citation type="submission" date="2020-01" db="EMBL/GenBank/DDBJ databases">
        <title>Genome sequence of Kobresia littledalei, the first chromosome-level genome in the family Cyperaceae.</title>
        <authorList>
            <person name="Qu G."/>
        </authorList>
    </citation>
    <scope>NUCLEOTIDE SEQUENCE</scope>
    <source>
        <strain evidence="10">C.B.Clarke</strain>
        <tissue evidence="10">Leaf</tissue>
    </source>
</reference>
<comment type="caution">
    <text evidence="10">The sequence shown here is derived from an EMBL/GenBank/DDBJ whole genome shotgun (WGS) entry which is preliminary data.</text>
</comment>
<dbReference type="CDD" id="cd06472">
    <property type="entry name" value="ACD_ScHsp26_like"/>
    <property type="match status" value="1"/>
</dbReference>
<keyword evidence="11" id="KW-1185">Reference proteome</keyword>
<dbReference type="PANTHER" id="PTHR11527">
    <property type="entry name" value="HEAT-SHOCK PROTEIN 20 FAMILY MEMBER"/>
    <property type="match status" value="1"/>
</dbReference>
<dbReference type="GO" id="GO:0005783">
    <property type="term" value="C:endoplasmic reticulum"/>
    <property type="evidence" value="ECO:0007669"/>
    <property type="project" value="UniProtKB-SubCell"/>
</dbReference>
<comment type="similarity">
    <text evidence="5 6">Belongs to the small heat shock protein (HSP20) family.</text>
</comment>
<sequence length="190" mass="21597">MSKCTVFVPLLLLVVLVLSVVAPSAGSLLPWLDRRDSSLSEHITDPFKILEYVPFGLDHDDVAMVALARVDWRETPNSHEIVIDVPGMKKEDLKIEVEDNRILRVSGERKREEEEKKGEHWHRVERSYGKFWRQFRMPENANLESIKAKLENGILTLTFEKLAPEKIKGPKVVSIEGEGEGNEKVGIAKS</sequence>
<keyword evidence="3" id="KW-0256">Endoplasmic reticulum</keyword>
<protein>
    <submittedName>
        <fullName evidence="10">Class IV heat shock protein-like protein</fullName>
    </submittedName>
</protein>
<proteinExistence type="inferred from homology"/>
<evidence type="ECO:0000256" key="2">
    <source>
        <dbReference type="ARBA" id="ARBA00022729"/>
    </source>
</evidence>
<gene>
    <name evidence="10" type="ORF">FCM35_KLT18417</name>
</gene>
<dbReference type="EMBL" id="SWLB01000006">
    <property type="protein sequence ID" value="KAF3337830.1"/>
    <property type="molecule type" value="Genomic_DNA"/>
</dbReference>
<feature type="domain" description="SHSP" evidence="8">
    <location>
        <begin position="61"/>
        <end position="178"/>
    </location>
</feature>
<dbReference type="SUPFAM" id="SSF49764">
    <property type="entry name" value="HSP20-like chaperones"/>
    <property type="match status" value="1"/>
</dbReference>
<name>A0A833VQT7_9POAL</name>
<dbReference type="OrthoDB" id="1431247at2759"/>
<dbReference type="InterPro" id="IPR002068">
    <property type="entry name" value="A-crystallin/Hsp20_dom"/>
</dbReference>
<evidence type="ECO:0000256" key="6">
    <source>
        <dbReference type="RuleBase" id="RU003616"/>
    </source>
</evidence>
<dbReference type="InterPro" id="IPR007052">
    <property type="entry name" value="CS_dom"/>
</dbReference>
<feature type="domain" description="CS" evidence="9">
    <location>
        <begin position="65"/>
        <end position="173"/>
    </location>
</feature>
<dbReference type="Proteomes" id="UP000623129">
    <property type="component" value="Unassembled WGS sequence"/>
</dbReference>
<evidence type="ECO:0000259" key="8">
    <source>
        <dbReference type="PROSITE" id="PS01031"/>
    </source>
</evidence>
<accession>A0A833VQT7</accession>
<evidence type="ECO:0000313" key="10">
    <source>
        <dbReference type="EMBL" id="KAF3337830.1"/>
    </source>
</evidence>
<keyword evidence="2 7" id="KW-0732">Signal</keyword>
<evidence type="ECO:0000313" key="11">
    <source>
        <dbReference type="Proteomes" id="UP000623129"/>
    </source>
</evidence>
<keyword evidence="4 10" id="KW-0346">Stress response</keyword>
<evidence type="ECO:0000256" key="7">
    <source>
        <dbReference type="SAM" id="SignalP"/>
    </source>
</evidence>
<organism evidence="10 11">
    <name type="scientific">Carex littledalei</name>
    <dbReference type="NCBI Taxonomy" id="544730"/>
    <lineage>
        <taxon>Eukaryota</taxon>
        <taxon>Viridiplantae</taxon>
        <taxon>Streptophyta</taxon>
        <taxon>Embryophyta</taxon>
        <taxon>Tracheophyta</taxon>
        <taxon>Spermatophyta</taxon>
        <taxon>Magnoliopsida</taxon>
        <taxon>Liliopsida</taxon>
        <taxon>Poales</taxon>
        <taxon>Cyperaceae</taxon>
        <taxon>Cyperoideae</taxon>
        <taxon>Cariceae</taxon>
        <taxon>Carex</taxon>
        <taxon>Carex subgen. Euthyceras</taxon>
    </lineage>
</organism>
<feature type="signal peptide" evidence="7">
    <location>
        <begin position="1"/>
        <end position="26"/>
    </location>
</feature>
<comment type="subcellular location">
    <subcellularLocation>
        <location evidence="1">Endoplasmic reticulum</location>
    </subcellularLocation>
</comment>
<dbReference type="Gene3D" id="2.60.40.790">
    <property type="match status" value="1"/>
</dbReference>
<dbReference type="InterPro" id="IPR031107">
    <property type="entry name" value="Small_HSP"/>
</dbReference>
<dbReference type="FunFam" id="2.60.40.790:FF:000035">
    <property type="entry name" value="22.0 kDa heat shock protein"/>
    <property type="match status" value="1"/>
</dbReference>